<dbReference type="SUPFAM" id="SSF48371">
    <property type="entry name" value="ARM repeat"/>
    <property type="match status" value="1"/>
</dbReference>
<dbReference type="PANTHER" id="PTHR12891">
    <property type="entry name" value="DNA REPAIR/TRANSCRIPTION PROTEIN MET18/MMS19"/>
    <property type="match status" value="1"/>
</dbReference>
<dbReference type="Proteomes" id="UP000583929">
    <property type="component" value="Unassembled WGS sequence"/>
</dbReference>
<evidence type="ECO:0000256" key="2">
    <source>
        <dbReference type="ARBA" id="ARBA00022737"/>
    </source>
</evidence>
<dbReference type="GO" id="GO:0005634">
    <property type="term" value="C:nucleus"/>
    <property type="evidence" value="ECO:0007669"/>
    <property type="project" value="UniProtKB-SubCell"/>
</dbReference>
<comment type="subcellular location">
    <subcellularLocation>
        <location evidence="1 4">Nucleus</location>
    </subcellularLocation>
</comment>
<dbReference type="GO" id="GO:0016226">
    <property type="term" value="P:iron-sulfur cluster assembly"/>
    <property type="evidence" value="ECO:0007669"/>
    <property type="project" value="UniProtKB-UniRule"/>
</dbReference>
<dbReference type="GO" id="GO:0051604">
    <property type="term" value="P:protein maturation"/>
    <property type="evidence" value="ECO:0007669"/>
    <property type="project" value="UniProtKB-UniRule"/>
</dbReference>
<keyword evidence="4" id="KW-0227">DNA damage</keyword>
<evidence type="ECO:0000259" key="6">
    <source>
        <dbReference type="Pfam" id="PF12460"/>
    </source>
</evidence>
<dbReference type="EMBL" id="JAATIQ010000029">
    <property type="protein sequence ID" value="KAF4398082.1"/>
    <property type="molecule type" value="Genomic_DNA"/>
</dbReference>
<feature type="domain" description="MMS19 C-terminal" evidence="6">
    <location>
        <begin position="1234"/>
        <end position="1524"/>
    </location>
</feature>
<keyword evidence="4" id="KW-0234">DNA repair</keyword>
<proteinExistence type="inferred from homology"/>
<comment type="similarity">
    <text evidence="4">Belongs to the MET18/MMS19 family.</text>
</comment>
<organism evidence="8 9">
    <name type="scientific">Cannabis sativa</name>
    <name type="common">Hemp</name>
    <name type="synonym">Marijuana</name>
    <dbReference type="NCBI Taxonomy" id="3483"/>
    <lineage>
        <taxon>Eukaryota</taxon>
        <taxon>Viridiplantae</taxon>
        <taxon>Streptophyta</taxon>
        <taxon>Embryophyta</taxon>
        <taxon>Tracheophyta</taxon>
        <taxon>Spermatophyta</taxon>
        <taxon>Magnoliopsida</taxon>
        <taxon>eudicotyledons</taxon>
        <taxon>Gunneridae</taxon>
        <taxon>Pentapetalae</taxon>
        <taxon>rosids</taxon>
        <taxon>fabids</taxon>
        <taxon>Rosales</taxon>
        <taxon>Cannabaceae</taxon>
        <taxon>Cannabis</taxon>
    </lineage>
</organism>
<evidence type="ECO:0000259" key="7">
    <source>
        <dbReference type="Pfam" id="PF14500"/>
    </source>
</evidence>
<evidence type="ECO:0000313" key="8">
    <source>
        <dbReference type="EMBL" id="KAF4398082.1"/>
    </source>
</evidence>
<keyword evidence="2" id="KW-0677">Repeat</keyword>
<gene>
    <name evidence="8" type="ORF">G4B88_019803</name>
</gene>
<comment type="caution">
    <text evidence="8">The sequence shown here is derived from an EMBL/GenBank/DDBJ whole genome shotgun (WGS) entry which is preliminary data.</text>
</comment>
<dbReference type="PANTHER" id="PTHR12891:SF0">
    <property type="entry name" value="MMS19 NUCLEOTIDE EXCISION REPAIR PROTEIN HOMOLOG"/>
    <property type="match status" value="1"/>
</dbReference>
<feature type="domain" description="MMS19 N-terminal" evidence="7">
    <location>
        <begin position="576"/>
        <end position="843"/>
    </location>
</feature>
<dbReference type="Pfam" id="PF12460">
    <property type="entry name" value="MMS19_C"/>
    <property type="match status" value="1"/>
</dbReference>
<dbReference type="InterPro" id="IPR024687">
    <property type="entry name" value="MMS19_C"/>
</dbReference>
<keyword evidence="9" id="KW-1185">Reference proteome</keyword>
<dbReference type="InterPro" id="IPR016024">
    <property type="entry name" value="ARM-type_fold"/>
</dbReference>
<dbReference type="GO" id="GO:0097361">
    <property type="term" value="C:cytosolic [4Fe-4S] assembly targeting complex"/>
    <property type="evidence" value="ECO:0007669"/>
    <property type="project" value="UniProtKB-UniRule"/>
</dbReference>
<evidence type="ECO:0000256" key="4">
    <source>
        <dbReference type="RuleBase" id="RU367072"/>
    </source>
</evidence>
<evidence type="ECO:0000256" key="5">
    <source>
        <dbReference type="SAM" id="MobiDB-lite"/>
    </source>
</evidence>
<feature type="region of interest" description="Disordered" evidence="5">
    <location>
        <begin position="454"/>
        <end position="473"/>
    </location>
</feature>
<dbReference type="InterPro" id="IPR039920">
    <property type="entry name" value="MMS19"/>
</dbReference>
<dbReference type="InterPro" id="IPR029240">
    <property type="entry name" value="MMS19_N"/>
</dbReference>
<evidence type="ECO:0000256" key="1">
    <source>
        <dbReference type="ARBA" id="ARBA00004123"/>
    </source>
</evidence>
<evidence type="ECO:0000313" key="9">
    <source>
        <dbReference type="Proteomes" id="UP000583929"/>
    </source>
</evidence>
<protein>
    <recommendedName>
        <fullName evidence="4">MMS19 nucleotide excision repair protein</fullName>
    </recommendedName>
</protein>
<accession>A0A7J6HS23</accession>
<name>A0A7J6HS23_CANSA</name>
<keyword evidence="3 4" id="KW-0539">Nucleus</keyword>
<dbReference type="Pfam" id="PF14500">
    <property type="entry name" value="MMS19_N"/>
    <property type="match status" value="1"/>
</dbReference>
<comment type="function">
    <text evidence="4">Key component of the cytosolic iron-sulfur protein assembly (CIA) complex, a multiprotein complex that mediates the incorporation of iron-sulfur cluster into apoproteins specifically involved in DNA metabolism and genomic integrity. In the CIA complex, MMS19 acts as an adapter between early-acting CIA components and a subset of cellular target iron-sulfur proteins.</text>
</comment>
<feature type="compositionally biased region" description="Polar residues" evidence="5">
    <location>
        <begin position="454"/>
        <end position="465"/>
    </location>
</feature>
<sequence>MPIQRSEAKTKTVRKALRDVSNNYGGGRRCSKIMTTTVTKKKVEKEQLPARVQEVEKDGNDDALDRLLLVQTDLTALVNQIDELVVQAFKFKSNGEEGRKEVESFTRVLSEIVSSLKPWVPRFQKVISTGSLETVNQSRNSLASQAVSAVNEIENEVDKSPDNTNENLLISPSPLVSWRADCTIDRGRQMFLVTPLPFSKSMSSMYPDPPKSSLKKVTLDTPVKILPLNSECKAKTHDLHEEVDLKPTPGKITDLVETKTSSTLKGSSDSPQMLLKGNCGAVVMTPCIKRSPPKSCVLLKAIAESSHAGRFEARKSTPFPVGLMNYSDSESSSGSEASEVLAYKYPELLGIQHSYKSAVKKKFLKDSPDWFGSPPKTCVLLEPCDDQVFENNTATAAATTSTNCPLTLPQTGHILNNEMNVTTQGVDSHDVGQQAKTTRLQENLGRNFSLVESTPTWMEPPQSTSKRGKHPGENTLKKELWTKFEAASTSTDKFSLSVRATSRNGFLDLLEEASFDGETLYPKRLLYSPTMAEPSDLTQHIESYVDTSRSQSQQAASLDSITLLVKNDFITIETLVREMEMYLTTTDNVIRARGTLLLGEVLRRLASKPLDSAIIHSLIGFFTDRLVDWRALRGALVGCLALLRRKSDVGVVSSTDAKAVAEVFLNTLQVQSLGQHDRELCFQLLECVLECYPNEVASMDELLLYGICEAVDGEKDPHCLLLAFHIICAVIQLFPDPNGPLANFSGELFETLNSYFPIHFTHPKGEDTDVKRDDLARALMIAFSSTPLLEPYVIPLLLEKLSSSLSSSKVDSLKYLSYCSLKYGADRMTKHAGAIWSSIKSEISTSVKEPTEAVTSESINGLGFQENEIAAEALVLLGIVVLQNNDLYLSLILDDVDISSIFNIITSYRRYNDIPLEGKERLHVVGRILYITSKTSIVSCNRVFETFFPRLVGILQRNSSGDHFLNFGALYLSVELLSACRDLIVGFGELASNSFSAHEACCCIIRNCFDSLIQILCPALVATATEAVHDVDIYFRVKSLQILATFPEGHLPIPKSIFESILTTLVSVILVDFKQMLLWKLAMKALVLIGSFISKSNESEKALSYTNIVVEKIVSSLSNDKFTLPFPLKLEVLSELGATGQNHMLMIVEGLEGAIFANLDDYFVRNFPSNIVFSFEIFGRVLGNKSSAELAIQLLQCYSKKVIPWIQEVDGLEEVLLRFIVNIWERVESWMSHSIQLQEKGLLNATTMAMKVTVASCSWELQNTIIQKAYTVLASNTSLLPKKSPLTFIPVELEGLQLTLHADNVSGKDELLLSLFASVIIAIQPSVEIPNIKEILHLFLTTLLKGHVSSAQALGSIINKLGTKSYRAEMSNGFMLEEAIDILLKTRSWNPQDSGALSSGNEMSLAELCLGFVNHRQLQINAIVGLAWVGKGLLLRGHEKVKDVVMILLECILPEGNIWASNLTQDLHPSVQKSAADAFHLLMSDSKICLNRKFHTIIRPLYKQRLFSIVMPILQSSIRKADSSISRYAFIVTHFSITVLSVDP</sequence>
<evidence type="ECO:0000256" key="3">
    <source>
        <dbReference type="ARBA" id="ARBA00023242"/>
    </source>
</evidence>
<dbReference type="GO" id="GO:0006281">
    <property type="term" value="P:DNA repair"/>
    <property type="evidence" value="ECO:0007669"/>
    <property type="project" value="UniProtKB-UniRule"/>
</dbReference>
<reference evidence="8 9" key="1">
    <citation type="journal article" date="2020" name="bioRxiv">
        <title>Sequence and annotation of 42 cannabis genomes reveals extensive copy number variation in cannabinoid synthesis and pathogen resistance genes.</title>
        <authorList>
            <person name="Mckernan K.J."/>
            <person name="Helbert Y."/>
            <person name="Kane L.T."/>
            <person name="Ebling H."/>
            <person name="Zhang L."/>
            <person name="Liu B."/>
            <person name="Eaton Z."/>
            <person name="Mclaughlin S."/>
            <person name="Kingan S."/>
            <person name="Baybayan P."/>
            <person name="Concepcion G."/>
            <person name="Jordan M."/>
            <person name="Riva A."/>
            <person name="Barbazuk W."/>
            <person name="Harkins T."/>
        </authorList>
    </citation>
    <scope>NUCLEOTIDE SEQUENCE [LARGE SCALE GENOMIC DNA]</scope>
    <source>
        <strain evidence="9">cv. Jamaican Lion 4</strain>
        <tissue evidence="8">Leaf</tissue>
    </source>
</reference>